<dbReference type="Pfam" id="PF00400">
    <property type="entry name" value="WD40"/>
    <property type="match status" value="1"/>
</dbReference>
<keyword evidence="4" id="KW-1185">Reference proteome</keyword>
<evidence type="ECO:0000313" key="3">
    <source>
        <dbReference type="EMBL" id="MBC6995225.1"/>
    </source>
</evidence>
<feature type="domain" description="Peptidase C14 caspase" evidence="2">
    <location>
        <begin position="837"/>
        <end position="1071"/>
    </location>
</feature>
<evidence type="ECO:0000259" key="2">
    <source>
        <dbReference type="Pfam" id="PF00656"/>
    </source>
</evidence>
<dbReference type="InterPro" id="IPR036322">
    <property type="entry name" value="WD40_repeat_dom_sf"/>
</dbReference>
<dbReference type="SUPFAM" id="SSF50978">
    <property type="entry name" value="WD40 repeat-like"/>
    <property type="match status" value="1"/>
</dbReference>
<feature type="repeat" description="WD" evidence="1">
    <location>
        <begin position="609"/>
        <end position="632"/>
    </location>
</feature>
<sequence>MSLRPATSFLALFLLLLFGAGLSGQAPTLVVPTGHGKAITDLAASPAGDLLASAALDATVKVWNTAASREVHTFRPKDYARSLAFSPDGKYLAAATFTELYVWEVGSWRPVKTIKGWFMDALVFHPTRNELFYQTQKINSTGEDPQQVWRITLPAGSPSQLATVPFAESGRHKMDHLDISPTGQQLLLVTGDGIGHLIPTNGAARTQVEGARRFTPTGNLLCISDAGTSPSLSLRRTDGSSIWQSNSTKEQTANRNLTHVAGFGGPAGHLYWINQDGKLVSGDYRTNTLTVRNLPGILDSELTIATNGILYVAGKSPFQIHGYALPDLQTVVTLGESILLPAQLAAQDGSQLLAWGSAGSLKTLEMKGRKTITTAITPSLHAGRLHLSANGSLLATGATSGDNFSYHHRSKPLETKRFKSELGPTAGVASSGDGNFIGVAGRNGFMVLNTASHKFVVREALPATTGFYQDDVALSPTGNLLLLNQARIQPDGSNRTWHLLYDVSQKSKRWEATGRLEDPSFSADGSTIYGLIYEFVVQLDASTGRELRRWPLPKGRFPYAAQFNRAKTMVAYSHSSRGYVLDLRTGQESELKTDATLPIERVAFVGEDFMISAGNDELVSLWDLRSRRRVAQLVQYAAAEGWAVVAPDGRFDAAPWAMQRMYYRVGTENYPLEQLLEGFYTPGLLAEILSRSSTPPPPVNINRIGQKPTVTIQYTAGTRNLTVEDDDVAASIVALTQDAKIVVKAVAAGSTVAEIRLYHNGKLVSPGTRNLIVEDDPGGNEKSFQLRLLPGENTLKAVAINAERTESDPALLLIQYTAPADAPANNSLRDGITLHLLTVGINQYKNPRYNLNYAEADAAGLENRLQTGMQGLVGNTRLYSIRNEQATRANILAALETVRTQAGPNDVFVFYFAGHGVMSEGTEADFFLVPHDVTQLYGDPNSLQNKGISATEMKNLAAAIPAQKQLYLLDACQSAGAVQRMAARGAAEEKAIAQLARSTGTHWLTASGSEQFASEFDQLGHGAFTYVLLAGLAGEAAGNDQRVSVNELKAYLEATVPELTEKHSGQAQYPASFGFGQDFPVGVVKK</sequence>
<proteinExistence type="predicted"/>
<accession>A0A923PMM6</accession>
<reference evidence="3" key="1">
    <citation type="submission" date="2020-08" db="EMBL/GenBank/DDBJ databases">
        <title>Lewinella bacteria from marine environments.</title>
        <authorList>
            <person name="Zhong Y."/>
        </authorList>
    </citation>
    <scope>NUCLEOTIDE SEQUENCE</scope>
    <source>
        <strain evidence="3">KCTC 42187</strain>
    </source>
</reference>
<dbReference type="InterPro" id="IPR015943">
    <property type="entry name" value="WD40/YVTN_repeat-like_dom_sf"/>
</dbReference>
<dbReference type="PROSITE" id="PS50082">
    <property type="entry name" value="WD_REPEATS_2"/>
    <property type="match status" value="2"/>
</dbReference>
<dbReference type="PANTHER" id="PTHR19879">
    <property type="entry name" value="TRANSCRIPTION INITIATION FACTOR TFIID"/>
    <property type="match status" value="1"/>
</dbReference>
<dbReference type="GO" id="GO:0004197">
    <property type="term" value="F:cysteine-type endopeptidase activity"/>
    <property type="evidence" value="ECO:0007669"/>
    <property type="project" value="InterPro"/>
</dbReference>
<gene>
    <name evidence="3" type="ORF">H9S92_13685</name>
</gene>
<dbReference type="EMBL" id="JACSIT010000120">
    <property type="protein sequence ID" value="MBC6995225.1"/>
    <property type="molecule type" value="Genomic_DNA"/>
</dbReference>
<dbReference type="SMART" id="SM00320">
    <property type="entry name" value="WD40"/>
    <property type="match status" value="3"/>
</dbReference>
<evidence type="ECO:0000256" key="1">
    <source>
        <dbReference type="PROSITE-ProRule" id="PRU00221"/>
    </source>
</evidence>
<dbReference type="SUPFAM" id="SSF52129">
    <property type="entry name" value="Caspase-like"/>
    <property type="match status" value="1"/>
</dbReference>
<protein>
    <submittedName>
        <fullName evidence="3">Caspase family protein</fullName>
    </submittedName>
</protein>
<name>A0A923PMM6_9BACT</name>
<dbReference type="Proteomes" id="UP000650081">
    <property type="component" value="Unassembled WGS sequence"/>
</dbReference>
<comment type="caution">
    <text evidence="3">The sequence shown here is derived from an EMBL/GenBank/DDBJ whole genome shotgun (WGS) entry which is preliminary data.</text>
</comment>
<dbReference type="PANTHER" id="PTHR19879:SF9">
    <property type="entry name" value="TRANSCRIPTION INITIATION FACTOR TFIID SUBUNIT 5"/>
    <property type="match status" value="1"/>
</dbReference>
<evidence type="ECO:0000313" key="4">
    <source>
        <dbReference type="Proteomes" id="UP000650081"/>
    </source>
</evidence>
<dbReference type="RefSeq" id="WP_187467271.1">
    <property type="nucleotide sequence ID" value="NZ_JACSIT010000120.1"/>
</dbReference>
<dbReference type="PROSITE" id="PS50294">
    <property type="entry name" value="WD_REPEATS_REGION"/>
    <property type="match status" value="1"/>
</dbReference>
<dbReference type="GO" id="GO:0006508">
    <property type="term" value="P:proteolysis"/>
    <property type="evidence" value="ECO:0007669"/>
    <property type="project" value="InterPro"/>
</dbReference>
<dbReference type="AlphaFoldDB" id="A0A923PMM6"/>
<dbReference type="Gene3D" id="2.130.10.10">
    <property type="entry name" value="YVTN repeat-like/Quinoprotein amine dehydrogenase"/>
    <property type="match status" value="3"/>
</dbReference>
<dbReference type="Gene3D" id="3.40.50.1460">
    <property type="match status" value="1"/>
</dbReference>
<keyword evidence="1" id="KW-0853">WD repeat</keyword>
<dbReference type="InterPro" id="IPR011600">
    <property type="entry name" value="Pept_C14_caspase"/>
</dbReference>
<dbReference type="SUPFAM" id="SSF101898">
    <property type="entry name" value="NHL repeat"/>
    <property type="match status" value="1"/>
</dbReference>
<dbReference type="InterPro" id="IPR029030">
    <property type="entry name" value="Caspase-like_dom_sf"/>
</dbReference>
<dbReference type="SUPFAM" id="SSF101908">
    <property type="entry name" value="Putative isomerase YbhE"/>
    <property type="match status" value="1"/>
</dbReference>
<dbReference type="Pfam" id="PF00656">
    <property type="entry name" value="Peptidase_C14"/>
    <property type="match status" value="1"/>
</dbReference>
<organism evidence="3 4">
    <name type="scientific">Neolewinella lacunae</name>
    <dbReference type="NCBI Taxonomy" id="1517758"/>
    <lineage>
        <taxon>Bacteria</taxon>
        <taxon>Pseudomonadati</taxon>
        <taxon>Bacteroidota</taxon>
        <taxon>Saprospiria</taxon>
        <taxon>Saprospirales</taxon>
        <taxon>Lewinellaceae</taxon>
        <taxon>Neolewinella</taxon>
    </lineage>
</organism>
<feature type="repeat" description="WD" evidence="1">
    <location>
        <begin position="32"/>
        <end position="73"/>
    </location>
</feature>
<dbReference type="InterPro" id="IPR001680">
    <property type="entry name" value="WD40_rpt"/>
</dbReference>